<dbReference type="InterPro" id="IPR007110">
    <property type="entry name" value="Ig-like_dom"/>
</dbReference>
<reference evidence="2 3" key="1">
    <citation type="journal article" date="2015" name="Genome Announc.">
        <title>Complete Genome Sequence of Rat Cytomegalovirus Strain ALL-03 (Malaysian Strain).</title>
        <authorList>
            <person name="Balakrishnan K.N."/>
            <person name="Abdullah A.A."/>
            <person name="Camalxaman S.N."/>
            <person name="Quah Y.W."/>
            <person name="Abba Y."/>
            <person name="Hani H."/>
            <person name="Loh H.S."/>
            <person name="Kamal F.M."/>
            <person name="Zeenathul N.A."/>
            <person name="Aini I."/>
            <person name="Omar A.R."/>
            <person name="Noordin M.M."/>
            <person name="Mohd Azmi M.L."/>
        </authorList>
    </citation>
    <scope>NUCLEOTIDE SEQUENCE [LARGE SCALE GENOMIC DNA]</scope>
    <source>
        <strain evidence="2">ALL-03</strain>
    </source>
</reference>
<dbReference type="EMBL" id="KP967684">
    <property type="protein sequence ID" value="AKE44292.1"/>
    <property type="molecule type" value="Genomic_DNA"/>
</dbReference>
<protein>
    <submittedName>
        <fullName evidence="2">A138</fullName>
    </submittedName>
</protein>
<dbReference type="PROSITE" id="PS50835">
    <property type="entry name" value="IG_LIKE"/>
    <property type="match status" value="1"/>
</dbReference>
<proteinExistence type="predicted"/>
<name>A0A0F6TG41_RCMVE</name>
<feature type="domain" description="Ig-like" evidence="1">
    <location>
        <begin position="243"/>
        <end position="358"/>
    </location>
</feature>
<evidence type="ECO:0000313" key="2">
    <source>
        <dbReference type="EMBL" id="AKE44292.1"/>
    </source>
</evidence>
<sequence length="523" mass="58465">MMPSAMLFSLICVTGLIAVDGKNKTGCEWTFPTKENLKFSVNCNMVTGERVMLERVLCTDPDTEPKEKHFVDAPVVMFENDNGTSIYVSEWTYGPSLVGTYVTTLQSGYSKVVSSTMITPIVSITAVRRTRISKDIVTCTVEGIFQRGTIQIAADGQMVAKSDFTGPGVYVNTETVKFGMKHRDDKMIFVLRRWVVEAEKTYQCSFRPFSCTQTGLSRKFLLSHSALNVATANMDAIRMYPYGVAIENAKICCSLVGPIVQQISWYRSGNCGSPSLIYQYKTNSSIDIGSKPTTLDNVKAFYVSGIPKPNEGYVILCLQSFKSNMSLVPDVPVPPGEYQCQVDYDSPIEQQTFEKSITIQDDVDVKVIHGQKSYVVICTFPYYEKGRFYLENASDGKILFTTSLVKGFDRHLGDTAKVRFYNNTIAISVNVSTLTMFKCRISTDCTVISSKSAYFSEKSPNVTVKQETTSQQVTVDYTDEPLDEIDDVKTDSQTRNWKIFTCAFVALMLITVNAVHFQNLRHV</sequence>
<accession>A0A0F6TG41</accession>
<organism evidence="2 3">
    <name type="scientific">Rat cytomegalovirus ALL-03</name>
    <dbReference type="NCBI Taxonomy" id="1640278"/>
    <lineage>
        <taxon>Viruses</taxon>
        <taxon>Duplodnaviria</taxon>
        <taxon>Heunggongvirae</taxon>
        <taxon>Peploviricota</taxon>
        <taxon>Herviviricetes</taxon>
        <taxon>Herpesvirales</taxon>
        <taxon>Orthoherpesviridae</taxon>
        <taxon>Betaherpesvirinae</taxon>
        <taxon>Muromegalovirus</taxon>
        <taxon>Muromegalovirus muridbeta8</taxon>
        <taxon>Rat cytomegalovirus (isolate England)</taxon>
    </lineage>
</organism>
<evidence type="ECO:0000313" key="3">
    <source>
        <dbReference type="Proteomes" id="UP000105122"/>
    </source>
</evidence>
<gene>
    <name evidence="2" type="primary">a138</name>
</gene>
<dbReference type="Proteomes" id="UP000105122">
    <property type="component" value="Segment"/>
</dbReference>
<evidence type="ECO:0000259" key="1">
    <source>
        <dbReference type="PROSITE" id="PS50835"/>
    </source>
</evidence>